<dbReference type="RefSeq" id="WP_267773276.1">
    <property type="nucleotide sequence ID" value="NZ_JAPNKE010000002.1"/>
</dbReference>
<name>A0A9X3EU78_9BACT</name>
<keyword evidence="2" id="KW-1185">Reference proteome</keyword>
<organism evidence="1 2">
    <name type="scientific">Nannocystis pusilla</name>
    <dbReference type="NCBI Taxonomy" id="889268"/>
    <lineage>
        <taxon>Bacteria</taxon>
        <taxon>Pseudomonadati</taxon>
        <taxon>Myxococcota</taxon>
        <taxon>Polyangia</taxon>
        <taxon>Nannocystales</taxon>
        <taxon>Nannocystaceae</taxon>
        <taxon>Nannocystis</taxon>
    </lineage>
</organism>
<comment type="caution">
    <text evidence="1">The sequence shown here is derived from an EMBL/GenBank/DDBJ whole genome shotgun (WGS) entry which is preliminary data.</text>
</comment>
<accession>A0A9X3EU78</accession>
<evidence type="ECO:0000313" key="2">
    <source>
        <dbReference type="Proteomes" id="UP001150924"/>
    </source>
</evidence>
<evidence type="ECO:0008006" key="3">
    <source>
        <dbReference type="Google" id="ProtNLM"/>
    </source>
</evidence>
<evidence type="ECO:0000313" key="1">
    <source>
        <dbReference type="EMBL" id="MCY1010369.1"/>
    </source>
</evidence>
<sequence>MTQYVPMAPNITVYGQTTSVFIDVLKPFAVLQKAMLDALGVDQLDPHAWYPQELILRAYQKVDYVLGGRGLERFGRQVPPLVAFPPGIDGVHTVLSKLDVTYHLNHGRDGVVMFDLATGEMTDGIGHYTYERVGEREALMLCDNPYPCRFDMGLVHGFAGRFEPGVQVTHESSECRARGGDKCLYRVSW</sequence>
<dbReference type="Proteomes" id="UP001150924">
    <property type="component" value="Unassembled WGS sequence"/>
</dbReference>
<dbReference type="EMBL" id="JAPNKE010000002">
    <property type="protein sequence ID" value="MCY1010369.1"/>
    <property type="molecule type" value="Genomic_DNA"/>
</dbReference>
<proteinExistence type="predicted"/>
<dbReference type="AlphaFoldDB" id="A0A9X3EU78"/>
<protein>
    <recommendedName>
        <fullName evidence="3">4-vinyl reductase 4VR domain-containing protein</fullName>
    </recommendedName>
</protein>
<gene>
    <name evidence="1" type="ORF">OV079_33345</name>
</gene>
<reference evidence="1" key="1">
    <citation type="submission" date="2022-11" db="EMBL/GenBank/DDBJ databases">
        <title>Minimal conservation of predation-associated metabolite biosynthetic gene clusters underscores biosynthetic potential of Myxococcota including descriptions for ten novel species: Archangium lansinium sp. nov., Myxococcus landrumus sp. nov., Nannocystis bai.</title>
        <authorList>
            <person name="Ahearne A."/>
            <person name="Stevens C."/>
            <person name="Phillips K."/>
        </authorList>
    </citation>
    <scope>NUCLEOTIDE SEQUENCE</scope>
    <source>
        <strain evidence="1">Na p29</strain>
    </source>
</reference>